<evidence type="ECO:0000313" key="1">
    <source>
        <dbReference type="EMBL" id="QGK68769.1"/>
    </source>
</evidence>
<name>A0A5Q3QAX7_9PSEU</name>
<dbReference type="InterPro" id="IPR037038">
    <property type="entry name" value="HepT-like_sf"/>
</dbReference>
<keyword evidence="2" id="KW-1185">Reference proteome</keyword>
<dbReference type="Proteomes" id="UP000371041">
    <property type="component" value="Chromosome"/>
</dbReference>
<protein>
    <recommendedName>
        <fullName evidence="3">DUF86 domain-containing protein</fullName>
    </recommendedName>
</protein>
<accession>A0A5Q3QAX7</accession>
<proteinExistence type="predicted"/>
<dbReference type="KEGG" id="sace:GIY23_03685"/>
<evidence type="ECO:0008006" key="3">
    <source>
        <dbReference type="Google" id="ProtNLM"/>
    </source>
</evidence>
<organism evidence="1 2">
    <name type="scientific">Allosaccharopolyspora coralli</name>
    <dbReference type="NCBI Taxonomy" id="2665642"/>
    <lineage>
        <taxon>Bacteria</taxon>
        <taxon>Bacillati</taxon>
        <taxon>Actinomycetota</taxon>
        <taxon>Actinomycetes</taxon>
        <taxon>Pseudonocardiales</taxon>
        <taxon>Pseudonocardiaceae</taxon>
        <taxon>Allosaccharopolyspora</taxon>
    </lineage>
</organism>
<dbReference type="Gene3D" id="1.20.120.580">
    <property type="entry name" value="bsu32300-like"/>
    <property type="match status" value="1"/>
</dbReference>
<dbReference type="AlphaFoldDB" id="A0A5Q3QAX7"/>
<evidence type="ECO:0000313" key="2">
    <source>
        <dbReference type="Proteomes" id="UP000371041"/>
    </source>
</evidence>
<dbReference type="EMBL" id="CP045929">
    <property type="protein sequence ID" value="QGK68769.1"/>
    <property type="molecule type" value="Genomic_DNA"/>
</dbReference>
<dbReference type="RefSeq" id="WP_154075372.1">
    <property type="nucleotide sequence ID" value="NZ_CP045929.1"/>
</dbReference>
<gene>
    <name evidence="1" type="ORF">GIY23_03685</name>
</gene>
<sequence>MMQRRLDEGVVRNKLDALDRALRTLHSIGPLDAQRLRDDAVTAAAVERLTCRLVELAVDLNTHISASVLGRAPENYRASFVSS</sequence>
<reference evidence="2" key="1">
    <citation type="submission" date="2019-11" db="EMBL/GenBank/DDBJ databases">
        <title>The complete genome sequence of Saccharopolyspora sp. E2A.</title>
        <authorList>
            <person name="Zhang G."/>
        </authorList>
    </citation>
    <scope>NUCLEOTIDE SEQUENCE [LARGE SCALE GENOMIC DNA]</scope>
    <source>
        <strain evidence="2">E2A</strain>
    </source>
</reference>